<dbReference type="Proteomes" id="UP000664991">
    <property type="component" value="Chromosome 26"/>
</dbReference>
<reference evidence="2 3" key="1">
    <citation type="submission" date="2020-12" db="EMBL/GenBank/DDBJ databases">
        <title>De novo assembly of Tibetan sheep genome.</title>
        <authorList>
            <person name="Li X."/>
        </authorList>
    </citation>
    <scope>NUCLEOTIDE SEQUENCE [LARGE SCALE GENOMIC DNA]</scope>
    <source>
        <tissue evidence="2">Heart</tissue>
    </source>
</reference>
<sequence>MTLEELQEWGEEELNVRPLSVLTWSVKNSTQGLINRHNNRTFLGWALAAGGLSLSPEVTCAGSCVAPAPGLCRGLTGLRSWVHQMPVTIRGLQRQMRSLLWDWEKELDREAQDRKKLRAESIPRGDSAQLGEDASSPEERPMVSGALGVKTRFLQPAEVFGAEATTLPAAPWCSTSSHAPIFQGEYGPLATGSCAISTGTSGREALGQQPPAAELISWLQVKQRDSGLRAEVSRKVPRGA</sequence>
<comment type="caution">
    <text evidence="2">The sequence shown here is derived from an EMBL/GenBank/DDBJ whole genome shotgun (WGS) entry which is preliminary data.</text>
</comment>
<organism evidence="2 3">
    <name type="scientific">Ovis aries</name>
    <name type="common">Sheep</name>
    <dbReference type="NCBI Taxonomy" id="9940"/>
    <lineage>
        <taxon>Eukaryota</taxon>
        <taxon>Metazoa</taxon>
        <taxon>Chordata</taxon>
        <taxon>Craniata</taxon>
        <taxon>Vertebrata</taxon>
        <taxon>Euteleostomi</taxon>
        <taxon>Mammalia</taxon>
        <taxon>Eutheria</taxon>
        <taxon>Laurasiatheria</taxon>
        <taxon>Artiodactyla</taxon>
        <taxon>Ruminantia</taxon>
        <taxon>Pecora</taxon>
        <taxon>Bovidae</taxon>
        <taxon>Caprinae</taxon>
        <taxon>Ovis</taxon>
    </lineage>
</organism>
<evidence type="ECO:0000313" key="2">
    <source>
        <dbReference type="EMBL" id="KAG5194471.1"/>
    </source>
</evidence>
<dbReference type="EMBL" id="JAEMGP010000026">
    <property type="protein sequence ID" value="KAG5194471.1"/>
    <property type="molecule type" value="Genomic_DNA"/>
</dbReference>
<gene>
    <name evidence="2" type="ORF">JEQ12_013268</name>
</gene>
<feature type="region of interest" description="Disordered" evidence="1">
    <location>
        <begin position="114"/>
        <end position="141"/>
    </location>
</feature>
<feature type="compositionally biased region" description="Basic and acidic residues" evidence="1">
    <location>
        <begin position="114"/>
        <end position="123"/>
    </location>
</feature>
<name>A0A836CT11_SHEEP</name>
<proteinExistence type="predicted"/>
<evidence type="ECO:0000313" key="3">
    <source>
        <dbReference type="Proteomes" id="UP000664991"/>
    </source>
</evidence>
<evidence type="ECO:0000256" key="1">
    <source>
        <dbReference type="SAM" id="MobiDB-lite"/>
    </source>
</evidence>
<protein>
    <submittedName>
        <fullName evidence="2">Uncharacterized protein</fullName>
    </submittedName>
</protein>
<accession>A0A836CT11</accession>
<dbReference type="AlphaFoldDB" id="A0A836CT11"/>